<dbReference type="RefSeq" id="WP_110474757.1">
    <property type="nucleotide sequence ID" value="NZ_BMWQ01000001.1"/>
</dbReference>
<dbReference type="AlphaFoldDB" id="A0A2V4XNJ3"/>
<accession>A0A2V4XNJ3</accession>
<dbReference type="EMBL" id="QJTD01000001">
    <property type="protein sequence ID" value="PYE83619.1"/>
    <property type="molecule type" value="Genomic_DNA"/>
</dbReference>
<comment type="caution">
    <text evidence="1">The sequence shown here is derived from an EMBL/GenBank/DDBJ whole genome shotgun (WGS) entry which is preliminary data.</text>
</comment>
<evidence type="ECO:0000313" key="2">
    <source>
        <dbReference type="Proteomes" id="UP000248054"/>
    </source>
</evidence>
<proteinExistence type="predicted"/>
<dbReference type="PROSITE" id="PS51257">
    <property type="entry name" value="PROKAR_LIPOPROTEIN"/>
    <property type="match status" value="1"/>
</dbReference>
<reference evidence="1 2" key="1">
    <citation type="submission" date="2018-06" db="EMBL/GenBank/DDBJ databases">
        <title>Genomic Encyclopedia of Type Strains, Phase III (KMG-III): the genomes of soil and plant-associated and newly described type strains.</title>
        <authorList>
            <person name="Whitman W."/>
        </authorList>
    </citation>
    <scope>NUCLEOTIDE SEQUENCE [LARGE SCALE GENOMIC DNA]</scope>
    <source>
        <strain evidence="1 2">CECT 7945</strain>
    </source>
</reference>
<dbReference type="OrthoDB" id="980385at2"/>
<dbReference type="Proteomes" id="UP000248054">
    <property type="component" value="Unassembled WGS sequence"/>
</dbReference>
<gene>
    <name evidence="1" type="ORF">DFQ11_1011058</name>
</gene>
<organism evidence="1 2">
    <name type="scientific">Winogradskyella epiphytica</name>
    <dbReference type="NCBI Taxonomy" id="262005"/>
    <lineage>
        <taxon>Bacteria</taxon>
        <taxon>Pseudomonadati</taxon>
        <taxon>Bacteroidota</taxon>
        <taxon>Flavobacteriia</taxon>
        <taxon>Flavobacteriales</taxon>
        <taxon>Flavobacteriaceae</taxon>
        <taxon>Winogradskyella</taxon>
    </lineage>
</organism>
<sequence length="97" mass="11671">MKYYYILVFLIVSFGCSSKKNSIYFETIPEQYIDNENRFDLDNTVYPVNREVLYQCKIEHNNRILDTDLRYVRMIVQGTTKPFSNFDPDYSQTVIKF</sequence>
<keyword evidence="2" id="KW-1185">Reference proteome</keyword>
<evidence type="ECO:0000313" key="1">
    <source>
        <dbReference type="EMBL" id="PYE83619.1"/>
    </source>
</evidence>
<name>A0A2V4XNJ3_9FLAO</name>
<protein>
    <submittedName>
        <fullName evidence="1">Uncharacterized protein</fullName>
    </submittedName>
</protein>